<dbReference type="SUPFAM" id="SSF53254">
    <property type="entry name" value="Phosphoglycerate mutase-like"/>
    <property type="match status" value="1"/>
</dbReference>
<dbReference type="GO" id="GO:0016787">
    <property type="term" value="F:hydrolase activity"/>
    <property type="evidence" value="ECO:0007669"/>
    <property type="project" value="UniProtKB-KW"/>
</dbReference>
<dbReference type="Proteomes" id="UP000555546">
    <property type="component" value="Unassembled WGS sequence"/>
</dbReference>
<comment type="caution">
    <text evidence="1">The sequence shown here is derived from an EMBL/GenBank/DDBJ whole genome shotgun (WGS) entry which is preliminary data.</text>
</comment>
<keyword evidence="2" id="KW-1185">Reference proteome</keyword>
<protein>
    <submittedName>
        <fullName evidence="1">Phosphohistidine phosphatase</fullName>
        <ecNumber evidence="1">3.1.3.-</ecNumber>
    </submittedName>
</protein>
<dbReference type="Pfam" id="PF00300">
    <property type="entry name" value="His_Phos_1"/>
    <property type="match status" value="1"/>
</dbReference>
<name>A0A7W9EMN4_9HYPH</name>
<dbReference type="PANTHER" id="PTHR47623">
    <property type="entry name" value="OS09G0287300 PROTEIN"/>
    <property type="match status" value="1"/>
</dbReference>
<sequence length="200" mass="21886">MGEQPIAAYIYAGILAEKPVNCRKKQPGTLPMSRLLLLRHAKAIWPKPGMKDFDRPLDREGQSSLDRLAQAMKASSLYPDLVVLSGSCRTRETAFGLIERLEIEVPTVIDDTIYSGSAADYMKAVTKHRDAQRLMLVGHNPSMEDLALALCGNGMKDGLLKLRAGFPTAALATIVFEGPLSELEHGSGYLESFPLSRKNS</sequence>
<evidence type="ECO:0000313" key="2">
    <source>
        <dbReference type="Proteomes" id="UP000555546"/>
    </source>
</evidence>
<reference evidence="1 2" key="1">
    <citation type="submission" date="2020-08" db="EMBL/GenBank/DDBJ databases">
        <title>Genomic Encyclopedia of Type Strains, Phase IV (KMG-IV): sequencing the most valuable type-strain genomes for metagenomic binning, comparative biology and taxonomic classification.</title>
        <authorList>
            <person name="Goeker M."/>
        </authorList>
    </citation>
    <scope>NUCLEOTIDE SEQUENCE [LARGE SCALE GENOMIC DNA]</scope>
    <source>
        <strain evidence="1 2">DSM 26944</strain>
    </source>
</reference>
<dbReference type="Gene3D" id="3.40.50.1240">
    <property type="entry name" value="Phosphoglycerate mutase-like"/>
    <property type="match status" value="1"/>
</dbReference>
<dbReference type="EMBL" id="JACIJG010000005">
    <property type="protein sequence ID" value="MBB5701896.1"/>
    <property type="molecule type" value="Genomic_DNA"/>
</dbReference>
<accession>A0A7W9EMN4</accession>
<dbReference type="CDD" id="cd07067">
    <property type="entry name" value="HP_PGM_like"/>
    <property type="match status" value="1"/>
</dbReference>
<gene>
    <name evidence="1" type="ORF">FHS76_001758</name>
</gene>
<dbReference type="AlphaFoldDB" id="A0A7W9EMN4"/>
<dbReference type="InterPro" id="IPR013078">
    <property type="entry name" value="His_Pase_superF_clade-1"/>
</dbReference>
<proteinExistence type="predicted"/>
<dbReference type="PANTHER" id="PTHR47623:SF1">
    <property type="entry name" value="OS09G0287300 PROTEIN"/>
    <property type="match status" value="1"/>
</dbReference>
<evidence type="ECO:0000313" key="1">
    <source>
        <dbReference type="EMBL" id="MBB5701896.1"/>
    </source>
</evidence>
<dbReference type="InterPro" id="IPR029033">
    <property type="entry name" value="His_PPase_superfam"/>
</dbReference>
<dbReference type="EC" id="3.1.3.-" evidence="1"/>
<organism evidence="1 2">
    <name type="scientific">Brucella daejeonensis</name>
    <dbReference type="NCBI Taxonomy" id="659015"/>
    <lineage>
        <taxon>Bacteria</taxon>
        <taxon>Pseudomonadati</taxon>
        <taxon>Pseudomonadota</taxon>
        <taxon>Alphaproteobacteria</taxon>
        <taxon>Hyphomicrobiales</taxon>
        <taxon>Brucellaceae</taxon>
        <taxon>Brucella/Ochrobactrum group</taxon>
        <taxon>Brucella</taxon>
    </lineage>
</organism>
<keyword evidence="1" id="KW-0378">Hydrolase</keyword>